<dbReference type="Proteomes" id="UP000023152">
    <property type="component" value="Unassembled WGS sequence"/>
</dbReference>
<proteinExistence type="predicted"/>
<evidence type="ECO:0000256" key="2">
    <source>
        <dbReference type="SAM" id="Phobius"/>
    </source>
</evidence>
<keyword evidence="2" id="KW-1133">Transmembrane helix</keyword>
<accession>X6M8J7</accession>
<dbReference type="EMBL" id="ASPP01023577">
    <property type="protein sequence ID" value="ETO10239.1"/>
    <property type="molecule type" value="Genomic_DNA"/>
</dbReference>
<name>X6M8J7_RETFI</name>
<organism evidence="3 4">
    <name type="scientific">Reticulomyxa filosa</name>
    <dbReference type="NCBI Taxonomy" id="46433"/>
    <lineage>
        <taxon>Eukaryota</taxon>
        <taxon>Sar</taxon>
        <taxon>Rhizaria</taxon>
        <taxon>Retaria</taxon>
        <taxon>Foraminifera</taxon>
        <taxon>Monothalamids</taxon>
        <taxon>Reticulomyxidae</taxon>
        <taxon>Reticulomyxa</taxon>
    </lineage>
</organism>
<gene>
    <name evidence="3" type="ORF">RFI_27139</name>
</gene>
<evidence type="ECO:0000313" key="3">
    <source>
        <dbReference type="EMBL" id="ETO10239.1"/>
    </source>
</evidence>
<keyword evidence="2" id="KW-0812">Transmembrane</keyword>
<feature type="transmembrane region" description="Helical" evidence="2">
    <location>
        <begin position="186"/>
        <end position="204"/>
    </location>
</feature>
<comment type="caution">
    <text evidence="3">The sequence shown here is derived from an EMBL/GenBank/DDBJ whole genome shotgun (WGS) entry which is preliminary data.</text>
</comment>
<evidence type="ECO:0000256" key="1">
    <source>
        <dbReference type="SAM" id="MobiDB-lite"/>
    </source>
</evidence>
<dbReference type="AlphaFoldDB" id="X6M8J7"/>
<keyword evidence="4" id="KW-1185">Reference proteome</keyword>
<protein>
    <submittedName>
        <fullName evidence="3">Uncharacterized protein</fullName>
    </submittedName>
</protein>
<keyword evidence="2" id="KW-0472">Membrane</keyword>
<feature type="region of interest" description="Disordered" evidence="1">
    <location>
        <begin position="41"/>
        <end position="78"/>
    </location>
</feature>
<sequence length="366" mass="42052">MENSIEASDYVFDDILFPETTSTFSFDFFFSATEAQTSVIWDSEEKQETKNEKEEKDENKNKEEKSDNKKEESEQEQVKLNVDGITPAFETVIHFSVAMDVIYSLGTDQPPNTVRAPLVPMGLPMPIPVSGTAPHSFAGISDVFLPYSAPRLQNLSFKTPLYLNKQIEVKGLKFFELGMHITRSNGSSSGLFFLTFFFFFFFELKKKKKKTNKKKTLSIIRQITYKDSLFNTSDDVLMEVTCELSHSRFQPLSRTISMKTRKELIRLCSVNDLQGYVDNNRLNFRVSIRVPRQIVVDTDDASTRFVDSSKIGTKANDWENWLDGMKEMIENKTCGDTDIICELDNVVEKEVNTNVDKIRQLRTMNR</sequence>
<evidence type="ECO:0000313" key="4">
    <source>
        <dbReference type="Proteomes" id="UP000023152"/>
    </source>
</evidence>
<feature type="compositionally biased region" description="Basic and acidic residues" evidence="1">
    <location>
        <begin position="43"/>
        <end position="72"/>
    </location>
</feature>
<reference evidence="3 4" key="1">
    <citation type="journal article" date="2013" name="Curr. Biol.">
        <title>The Genome of the Foraminiferan Reticulomyxa filosa.</title>
        <authorList>
            <person name="Glockner G."/>
            <person name="Hulsmann N."/>
            <person name="Schleicher M."/>
            <person name="Noegel A.A."/>
            <person name="Eichinger L."/>
            <person name="Gallinger C."/>
            <person name="Pawlowski J."/>
            <person name="Sierra R."/>
            <person name="Euteneuer U."/>
            <person name="Pillet L."/>
            <person name="Moustafa A."/>
            <person name="Platzer M."/>
            <person name="Groth M."/>
            <person name="Szafranski K."/>
            <person name="Schliwa M."/>
        </authorList>
    </citation>
    <scope>NUCLEOTIDE SEQUENCE [LARGE SCALE GENOMIC DNA]</scope>
</reference>